<dbReference type="Gene3D" id="3.30.40.10">
    <property type="entry name" value="Zinc/RING finger domain, C3HC4 (zinc finger)"/>
    <property type="match status" value="1"/>
</dbReference>
<dbReference type="EMBL" id="LFMY01000026">
    <property type="protein sequence ID" value="OKL55247.1"/>
    <property type="molecule type" value="Genomic_DNA"/>
</dbReference>
<dbReference type="RefSeq" id="XP_020115368.1">
    <property type="nucleotide sequence ID" value="XM_020265423.1"/>
</dbReference>
<accession>A0A1Q5Q609</accession>
<keyword evidence="3" id="KW-0862">Zinc</keyword>
<evidence type="ECO:0000256" key="2">
    <source>
        <dbReference type="ARBA" id="ARBA00022771"/>
    </source>
</evidence>
<keyword evidence="5" id="KW-0175">Coiled coil</keyword>
<dbReference type="Pfam" id="PF13920">
    <property type="entry name" value="zf-C3HC4_3"/>
    <property type="match status" value="1"/>
</dbReference>
<proteinExistence type="predicted"/>
<dbReference type="InterPro" id="IPR013083">
    <property type="entry name" value="Znf_RING/FYVE/PHD"/>
</dbReference>
<dbReference type="AlphaFoldDB" id="A0A1Q5Q609"/>
<feature type="coiled-coil region" evidence="5">
    <location>
        <begin position="126"/>
        <end position="163"/>
    </location>
</feature>
<dbReference type="Proteomes" id="UP000214365">
    <property type="component" value="Unassembled WGS sequence"/>
</dbReference>
<dbReference type="InterPro" id="IPR001841">
    <property type="entry name" value="Znf_RING"/>
</dbReference>
<dbReference type="PANTHER" id="PTHR23041">
    <property type="entry name" value="RING FINGER DOMAIN-CONTAINING"/>
    <property type="match status" value="1"/>
</dbReference>
<evidence type="ECO:0000256" key="6">
    <source>
        <dbReference type="SAM" id="MobiDB-lite"/>
    </source>
</evidence>
<evidence type="ECO:0000256" key="3">
    <source>
        <dbReference type="ARBA" id="ARBA00022833"/>
    </source>
</evidence>
<dbReference type="CDD" id="cd16449">
    <property type="entry name" value="RING-HC"/>
    <property type="match status" value="1"/>
</dbReference>
<feature type="compositionally biased region" description="Low complexity" evidence="6">
    <location>
        <begin position="1"/>
        <end position="17"/>
    </location>
</feature>
<sequence>METIQPSSPGEPSHEGSQNPMDSPPSTIPLDEPQFRDTESTAGSIIVLDDDDDQTAASTSRPRRANKRPLDYSYRDYEQLMEAVAARNPPRRRKRQKNADTLSLESTLEQFSQDVRDQGQAWIQEIKDLRYALRSLYERREDLEEKLRASEEKTQKLQRALDERKSLQYLQCQICYKSKEYWRVLGCGHVYCTTCISDMNTAEPLFNSNCPCCRERIVSCKALYPELVEHQI</sequence>
<dbReference type="STRING" id="1441469.A0A1Q5Q609"/>
<keyword evidence="9" id="KW-1185">Reference proteome</keyword>
<feature type="domain" description="RING-type" evidence="7">
    <location>
        <begin position="172"/>
        <end position="214"/>
    </location>
</feature>
<feature type="region of interest" description="Disordered" evidence="6">
    <location>
        <begin position="1"/>
        <end position="72"/>
    </location>
</feature>
<comment type="caution">
    <text evidence="8">The sequence shown here is derived from an EMBL/GenBank/DDBJ whole genome shotgun (WGS) entry which is preliminary data.</text>
</comment>
<organism evidence="8 9">
    <name type="scientific">Talaromyces atroroseus</name>
    <dbReference type="NCBI Taxonomy" id="1441469"/>
    <lineage>
        <taxon>Eukaryota</taxon>
        <taxon>Fungi</taxon>
        <taxon>Dikarya</taxon>
        <taxon>Ascomycota</taxon>
        <taxon>Pezizomycotina</taxon>
        <taxon>Eurotiomycetes</taxon>
        <taxon>Eurotiomycetidae</taxon>
        <taxon>Eurotiales</taxon>
        <taxon>Trichocomaceae</taxon>
        <taxon>Talaromyces</taxon>
        <taxon>Talaromyces sect. Trachyspermi</taxon>
    </lineage>
</organism>
<dbReference type="GeneID" id="31009229"/>
<dbReference type="OrthoDB" id="10512089at2759"/>
<dbReference type="InterPro" id="IPR017907">
    <property type="entry name" value="Znf_RING_CS"/>
</dbReference>
<dbReference type="SUPFAM" id="SSF57850">
    <property type="entry name" value="RING/U-box"/>
    <property type="match status" value="1"/>
</dbReference>
<reference evidence="8 9" key="1">
    <citation type="submission" date="2015-06" db="EMBL/GenBank/DDBJ databases">
        <title>Talaromyces atroroseus IBT 11181 draft genome.</title>
        <authorList>
            <person name="Rasmussen K.B."/>
            <person name="Rasmussen S."/>
            <person name="Petersen B."/>
            <person name="Sicheritz-Ponten T."/>
            <person name="Mortensen U.H."/>
            <person name="Thrane U."/>
        </authorList>
    </citation>
    <scope>NUCLEOTIDE SEQUENCE [LARGE SCALE GENOMIC DNA]</scope>
    <source>
        <strain evidence="8 9">IBT 11181</strain>
    </source>
</reference>
<protein>
    <recommendedName>
        <fullName evidence="7">RING-type domain-containing protein</fullName>
    </recommendedName>
</protein>
<dbReference type="InterPro" id="IPR047134">
    <property type="entry name" value="RNF4"/>
</dbReference>
<evidence type="ECO:0000313" key="8">
    <source>
        <dbReference type="EMBL" id="OKL55247.1"/>
    </source>
</evidence>
<evidence type="ECO:0000256" key="4">
    <source>
        <dbReference type="PROSITE-ProRule" id="PRU00175"/>
    </source>
</evidence>
<evidence type="ECO:0000313" key="9">
    <source>
        <dbReference type="Proteomes" id="UP000214365"/>
    </source>
</evidence>
<evidence type="ECO:0000256" key="1">
    <source>
        <dbReference type="ARBA" id="ARBA00022723"/>
    </source>
</evidence>
<evidence type="ECO:0000256" key="5">
    <source>
        <dbReference type="SAM" id="Coils"/>
    </source>
</evidence>
<evidence type="ECO:0000259" key="7">
    <source>
        <dbReference type="PROSITE" id="PS50089"/>
    </source>
</evidence>
<dbReference type="GO" id="GO:0008270">
    <property type="term" value="F:zinc ion binding"/>
    <property type="evidence" value="ECO:0007669"/>
    <property type="project" value="UniProtKB-KW"/>
</dbReference>
<keyword evidence="2 4" id="KW-0863">Zinc-finger</keyword>
<dbReference type="SMART" id="SM00184">
    <property type="entry name" value="RING"/>
    <property type="match status" value="1"/>
</dbReference>
<keyword evidence="1" id="KW-0479">Metal-binding</keyword>
<dbReference type="PROSITE" id="PS00518">
    <property type="entry name" value="ZF_RING_1"/>
    <property type="match status" value="1"/>
</dbReference>
<gene>
    <name evidence="8" type="ORF">UA08_09473</name>
</gene>
<dbReference type="PANTHER" id="PTHR23041:SF78">
    <property type="entry name" value="E3 UBIQUITIN-PROTEIN LIGASE RNF4"/>
    <property type="match status" value="1"/>
</dbReference>
<dbReference type="PROSITE" id="PS50089">
    <property type="entry name" value="ZF_RING_2"/>
    <property type="match status" value="1"/>
</dbReference>
<name>A0A1Q5Q609_TALAT</name>